<dbReference type="Pfam" id="PF02517">
    <property type="entry name" value="Rce1-like"/>
    <property type="match status" value="1"/>
</dbReference>
<feature type="transmembrane region" description="Helical" evidence="1">
    <location>
        <begin position="139"/>
        <end position="160"/>
    </location>
</feature>
<keyword evidence="1" id="KW-0812">Transmembrane</keyword>
<gene>
    <name evidence="3" type="ORF">ISP17_09745</name>
</gene>
<comment type="caution">
    <text evidence="3">The sequence shown here is derived from an EMBL/GenBank/DDBJ whole genome shotgun (WGS) entry which is preliminary data.</text>
</comment>
<feature type="domain" description="CAAX prenyl protease 2/Lysostaphin resistance protein A-like" evidence="2">
    <location>
        <begin position="108"/>
        <end position="206"/>
    </location>
</feature>
<keyword evidence="1" id="KW-0472">Membrane</keyword>
<keyword evidence="1" id="KW-1133">Transmembrane helix</keyword>
<evidence type="ECO:0000256" key="1">
    <source>
        <dbReference type="SAM" id="Phobius"/>
    </source>
</evidence>
<keyword evidence="3" id="KW-0482">Metalloprotease</keyword>
<dbReference type="Proteomes" id="UP001620460">
    <property type="component" value="Unassembled WGS sequence"/>
</dbReference>
<sequence>MSRTQTMLASLVALLVLVFALDIRDLAERAGTPIPGFPFAFGGAAMDNLLAVLAAVLAAGALGRGGGALHRRLGLGWHGARGPLLVLLATLPTWLLLAWQGTLASDLALLPLFWLALAFPFAEEVLYRGFGYVFVHRTLCWPRWLALGLQALAFGFIHWWSMGFGSGEALTVFAITGLGGLVMGVLDALDGDTIWSGLVFHVSLNASWSVFAVADDAAGGAWTIGVRLFSAALAIALLVWARRQRSSRTAGM</sequence>
<protein>
    <submittedName>
        <fullName evidence="3">CPBP family intramembrane metalloprotease</fullName>
    </submittedName>
</protein>
<evidence type="ECO:0000313" key="3">
    <source>
        <dbReference type="EMBL" id="MFK2904249.1"/>
    </source>
</evidence>
<dbReference type="RefSeq" id="WP_404632549.1">
    <property type="nucleotide sequence ID" value="NZ_JADIKM010000002.1"/>
</dbReference>
<dbReference type="InterPro" id="IPR003675">
    <property type="entry name" value="Rce1/LyrA-like_dom"/>
</dbReference>
<keyword evidence="4" id="KW-1185">Reference proteome</keyword>
<evidence type="ECO:0000259" key="2">
    <source>
        <dbReference type="Pfam" id="PF02517"/>
    </source>
</evidence>
<feature type="transmembrane region" description="Helical" evidence="1">
    <location>
        <begin position="39"/>
        <end position="63"/>
    </location>
</feature>
<keyword evidence="3" id="KW-0645">Protease</keyword>
<feature type="transmembrane region" description="Helical" evidence="1">
    <location>
        <begin position="108"/>
        <end position="127"/>
    </location>
</feature>
<feature type="transmembrane region" description="Helical" evidence="1">
    <location>
        <begin position="84"/>
        <end position="102"/>
    </location>
</feature>
<evidence type="ECO:0000313" key="4">
    <source>
        <dbReference type="Proteomes" id="UP001620460"/>
    </source>
</evidence>
<feature type="transmembrane region" description="Helical" evidence="1">
    <location>
        <begin position="166"/>
        <end position="186"/>
    </location>
</feature>
<name>A0ABW8JSZ0_9GAMM</name>
<feature type="transmembrane region" description="Helical" evidence="1">
    <location>
        <begin position="220"/>
        <end position="241"/>
    </location>
</feature>
<feature type="transmembrane region" description="Helical" evidence="1">
    <location>
        <begin position="193"/>
        <end position="214"/>
    </location>
</feature>
<dbReference type="GO" id="GO:0008237">
    <property type="term" value="F:metallopeptidase activity"/>
    <property type="evidence" value="ECO:0007669"/>
    <property type="project" value="UniProtKB-KW"/>
</dbReference>
<organism evidence="3 4">
    <name type="scientific">Dyella ginsengisoli</name>
    <dbReference type="NCBI Taxonomy" id="363848"/>
    <lineage>
        <taxon>Bacteria</taxon>
        <taxon>Pseudomonadati</taxon>
        <taxon>Pseudomonadota</taxon>
        <taxon>Gammaproteobacteria</taxon>
        <taxon>Lysobacterales</taxon>
        <taxon>Rhodanobacteraceae</taxon>
        <taxon>Dyella</taxon>
    </lineage>
</organism>
<accession>A0ABW8JSZ0</accession>
<proteinExistence type="predicted"/>
<dbReference type="EMBL" id="JADIKM010000002">
    <property type="protein sequence ID" value="MFK2904249.1"/>
    <property type="molecule type" value="Genomic_DNA"/>
</dbReference>
<keyword evidence="3" id="KW-0378">Hydrolase</keyword>
<reference evidence="3 4" key="1">
    <citation type="submission" date="2020-10" db="EMBL/GenBank/DDBJ databases">
        <title>Phylogeny of dyella-like bacteria.</title>
        <authorList>
            <person name="Fu J."/>
        </authorList>
    </citation>
    <scope>NUCLEOTIDE SEQUENCE [LARGE SCALE GENOMIC DNA]</scope>
    <source>
        <strain evidence="3 4">Gsoil3046</strain>
    </source>
</reference>